<dbReference type="Proteomes" id="UP000253303">
    <property type="component" value="Unassembled WGS sequence"/>
</dbReference>
<dbReference type="EMBL" id="QMEY01000007">
    <property type="protein sequence ID" value="RBQ18550.1"/>
    <property type="molecule type" value="Genomic_DNA"/>
</dbReference>
<proteinExistence type="predicted"/>
<dbReference type="SUPFAM" id="SSF47413">
    <property type="entry name" value="lambda repressor-like DNA-binding domains"/>
    <property type="match status" value="1"/>
</dbReference>
<dbReference type="GO" id="GO:0003677">
    <property type="term" value="F:DNA binding"/>
    <property type="evidence" value="ECO:0007669"/>
    <property type="project" value="InterPro"/>
</dbReference>
<evidence type="ECO:0000259" key="1">
    <source>
        <dbReference type="PROSITE" id="PS50943"/>
    </source>
</evidence>
<accession>A0A366LY98</accession>
<comment type="caution">
    <text evidence="2">The sequence shown here is derived from an EMBL/GenBank/DDBJ whole genome shotgun (WGS) entry which is preliminary data.</text>
</comment>
<sequence>MWQRSEMSAIPSDPAFMARKIFGKELLRQRAAKGWTQHGVGSRLGVHQSLISQWERAIKTPGPGYAERLDEIFGLTAEAVFTTHYHRIVRSVDHRTWNMRWAEDIERQAATLKFWDPLLVTGLLQIPEYAYAIYRQEPGKTSKWVEECVADRLARKAILEKEKPPNVLSLIDEAVLNRPVGGPQTLRNQLEYLLEMTERPNVTIQIVPLSAGCTPGLVCAFGLASLPFDRDVATVESFTEAYVTSDFDMVSRLHVQYDTIRADAHPQSHSISLIKEALQRWKN</sequence>
<organism evidence="2 3">
    <name type="scientific">Spongiactinospora rosea</name>
    <dbReference type="NCBI Taxonomy" id="2248750"/>
    <lineage>
        <taxon>Bacteria</taxon>
        <taxon>Bacillati</taxon>
        <taxon>Actinomycetota</taxon>
        <taxon>Actinomycetes</taxon>
        <taxon>Streptosporangiales</taxon>
        <taxon>Streptosporangiaceae</taxon>
        <taxon>Spongiactinospora</taxon>
    </lineage>
</organism>
<evidence type="ECO:0000313" key="3">
    <source>
        <dbReference type="Proteomes" id="UP000253303"/>
    </source>
</evidence>
<dbReference type="CDD" id="cd00093">
    <property type="entry name" value="HTH_XRE"/>
    <property type="match status" value="1"/>
</dbReference>
<dbReference type="InterPro" id="IPR010982">
    <property type="entry name" value="Lambda_DNA-bd_dom_sf"/>
</dbReference>
<dbReference type="PROSITE" id="PS50943">
    <property type="entry name" value="HTH_CROC1"/>
    <property type="match status" value="1"/>
</dbReference>
<dbReference type="InterPro" id="IPR001387">
    <property type="entry name" value="Cro/C1-type_HTH"/>
</dbReference>
<keyword evidence="3" id="KW-1185">Reference proteome</keyword>
<dbReference type="SMART" id="SM00530">
    <property type="entry name" value="HTH_XRE"/>
    <property type="match status" value="1"/>
</dbReference>
<gene>
    <name evidence="2" type="ORF">DP939_18805</name>
</gene>
<dbReference type="Pfam" id="PF13560">
    <property type="entry name" value="HTH_31"/>
    <property type="match status" value="1"/>
</dbReference>
<dbReference type="Pfam" id="PF19054">
    <property type="entry name" value="DUF5753"/>
    <property type="match status" value="1"/>
</dbReference>
<dbReference type="Gene3D" id="1.10.260.40">
    <property type="entry name" value="lambda repressor-like DNA-binding domains"/>
    <property type="match status" value="1"/>
</dbReference>
<name>A0A366LY98_9ACTN</name>
<protein>
    <recommendedName>
        <fullName evidence="1">HTH cro/C1-type domain-containing protein</fullName>
    </recommendedName>
</protein>
<dbReference type="AlphaFoldDB" id="A0A366LY98"/>
<feature type="domain" description="HTH cro/C1-type" evidence="1">
    <location>
        <begin position="26"/>
        <end position="80"/>
    </location>
</feature>
<reference evidence="2 3" key="1">
    <citation type="submission" date="2018-06" db="EMBL/GenBank/DDBJ databases">
        <title>Sphaerisporangium craniellae sp. nov., isolated from a marine sponge in the South China Sea.</title>
        <authorList>
            <person name="Li L."/>
        </authorList>
    </citation>
    <scope>NUCLEOTIDE SEQUENCE [LARGE SCALE GENOMIC DNA]</scope>
    <source>
        <strain evidence="2 3">LHW63015</strain>
    </source>
</reference>
<evidence type="ECO:0000313" key="2">
    <source>
        <dbReference type="EMBL" id="RBQ18550.1"/>
    </source>
</evidence>
<dbReference type="InterPro" id="IPR043917">
    <property type="entry name" value="DUF5753"/>
</dbReference>